<reference evidence="1 2" key="1">
    <citation type="submission" date="2020-01" db="EMBL/GenBank/DDBJ databases">
        <title>Aspergillus terreus IFO 6365 whole genome shotgun sequence.</title>
        <authorList>
            <person name="Kanamasa S."/>
            <person name="Takahashi H."/>
        </authorList>
    </citation>
    <scope>NUCLEOTIDE SEQUENCE [LARGE SCALE GENOMIC DNA]</scope>
    <source>
        <strain evidence="1 2">IFO 6365</strain>
    </source>
</reference>
<gene>
    <name evidence="1" type="ORF">ATEIFO6365_0005075400</name>
</gene>
<dbReference type="EMBL" id="BLJY01000005">
    <property type="protein sequence ID" value="GFF16562.1"/>
    <property type="molecule type" value="Genomic_DNA"/>
</dbReference>
<dbReference type="OrthoDB" id="10254221at2759"/>
<dbReference type="AlphaFoldDB" id="A0A5M3Z1Q4"/>
<sequence>MPTYTILGATGNRDPHLLSQQKLLRLLPELEGTKSSQTQIFEGSIHDIPLLTSCIRDCTVVFLIISTNDNIPGCHMAQDTAVGVIQDLKTLKTESGGANAVIPKLVLLSPATLDD</sequence>
<evidence type="ECO:0000313" key="1">
    <source>
        <dbReference type="EMBL" id="GFF16562.1"/>
    </source>
</evidence>
<name>A0A5M3Z1Q4_ASPTE</name>
<proteinExistence type="predicted"/>
<keyword evidence="2" id="KW-1185">Reference proteome</keyword>
<organism evidence="1 2">
    <name type="scientific">Aspergillus terreus</name>
    <dbReference type="NCBI Taxonomy" id="33178"/>
    <lineage>
        <taxon>Eukaryota</taxon>
        <taxon>Fungi</taxon>
        <taxon>Dikarya</taxon>
        <taxon>Ascomycota</taxon>
        <taxon>Pezizomycotina</taxon>
        <taxon>Eurotiomycetes</taxon>
        <taxon>Eurotiomycetidae</taxon>
        <taxon>Eurotiales</taxon>
        <taxon>Aspergillaceae</taxon>
        <taxon>Aspergillus</taxon>
        <taxon>Aspergillus subgen. Circumdati</taxon>
    </lineage>
</organism>
<accession>A0A5M3Z1Q4</accession>
<evidence type="ECO:0000313" key="2">
    <source>
        <dbReference type="Proteomes" id="UP000452235"/>
    </source>
</evidence>
<protein>
    <submittedName>
        <fullName evidence="1">NAD-dependent epimerase/dehydratase</fullName>
    </submittedName>
</protein>
<comment type="caution">
    <text evidence="1">The sequence shown here is derived from an EMBL/GenBank/DDBJ whole genome shotgun (WGS) entry which is preliminary data.</text>
</comment>
<dbReference type="Proteomes" id="UP000452235">
    <property type="component" value="Unassembled WGS sequence"/>
</dbReference>